<dbReference type="PANTHER" id="PTHR22617:SF23">
    <property type="entry name" value="CHEMOTAXIS PROTEIN CHEW"/>
    <property type="match status" value="1"/>
</dbReference>
<keyword evidence="3" id="KW-1185">Reference proteome</keyword>
<dbReference type="InterPro" id="IPR025991">
    <property type="entry name" value="Chemoreceptor_zinc-bind_dom"/>
</dbReference>
<dbReference type="InterPro" id="IPR002545">
    <property type="entry name" value="CheW-lke_dom"/>
</dbReference>
<reference evidence="2 3" key="1">
    <citation type="submission" date="2019-07" db="EMBL/GenBank/DDBJ databases">
        <title>Genomic Encyclopedia of Type Strains, Phase I: the one thousand microbial genomes (KMG-I) project.</title>
        <authorList>
            <person name="Kyrpides N."/>
        </authorList>
    </citation>
    <scope>NUCLEOTIDE SEQUENCE [LARGE SCALE GENOMIC DNA]</scope>
    <source>
        <strain evidence="2 3">DSM 13558</strain>
    </source>
</reference>
<gene>
    <name evidence="2" type="ORF">LY60_02785</name>
</gene>
<dbReference type="GO" id="GO:0005829">
    <property type="term" value="C:cytosol"/>
    <property type="evidence" value="ECO:0007669"/>
    <property type="project" value="TreeGrafter"/>
</dbReference>
<evidence type="ECO:0000313" key="3">
    <source>
        <dbReference type="Proteomes" id="UP000315343"/>
    </source>
</evidence>
<name>A0A562J6F9_9FIRM</name>
<dbReference type="Proteomes" id="UP000315343">
    <property type="component" value="Unassembled WGS sequence"/>
</dbReference>
<protein>
    <submittedName>
        <fullName evidence="2">Purine-binding chemotaxis protein CheW</fullName>
    </submittedName>
</protein>
<dbReference type="PANTHER" id="PTHR22617">
    <property type="entry name" value="CHEMOTAXIS SENSOR HISTIDINE KINASE-RELATED"/>
    <property type="match status" value="1"/>
</dbReference>
<dbReference type="SMART" id="SM00260">
    <property type="entry name" value="CheW"/>
    <property type="match status" value="1"/>
</dbReference>
<dbReference type="Pfam" id="PF13682">
    <property type="entry name" value="CZB"/>
    <property type="match status" value="1"/>
</dbReference>
<dbReference type="Pfam" id="PF01584">
    <property type="entry name" value="CheW"/>
    <property type="match status" value="2"/>
</dbReference>
<evidence type="ECO:0000259" key="1">
    <source>
        <dbReference type="PROSITE" id="PS50851"/>
    </source>
</evidence>
<proteinExistence type="predicted"/>
<dbReference type="EMBL" id="VLKH01000008">
    <property type="protein sequence ID" value="TWH78756.1"/>
    <property type="molecule type" value="Genomic_DNA"/>
</dbReference>
<feature type="domain" description="CheW-like" evidence="1">
    <location>
        <begin position="13"/>
        <end position="157"/>
    </location>
</feature>
<dbReference type="OrthoDB" id="9794382at2"/>
<dbReference type="RefSeq" id="WP_145084855.1">
    <property type="nucleotide sequence ID" value="NZ_JAYFNS010000014.1"/>
</dbReference>
<comment type="caution">
    <text evidence="2">The sequence shown here is derived from an EMBL/GenBank/DDBJ whole genome shotgun (WGS) entry which is preliminary data.</text>
</comment>
<dbReference type="InterPro" id="IPR036061">
    <property type="entry name" value="CheW-like_dom_sf"/>
</dbReference>
<dbReference type="InterPro" id="IPR039315">
    <property type="entry name" value="CheW"/>
</dbReference>
<dbReference type="GO" id="GO:0007165">
    <property type="term" value="P:signal transduction"/>
    <property type="evidence" value="ECO:0007669"/>
    <property type="project" value="InterPro"/>
</dbReference>
<sequence>MYEEAQEEFEEIEFPWLVFKIKENLYTVNSRTITSIVMLPEKVTKVPNVPNYMLGLIHLRGNVIPLTDLRLLFNMKSITEEYEEFIKMIDDRKADHTNWVNELERSVSHDDEFKLTTDPHQCAFGKWYDNFTTDIEAVNFHLKKIDEPHKKIHQAAIDVHNCTHDCDNCDREKCLKDVFKETKEKNMPYMLGLLDEMKEIFKLHYKEMVIVFEDDNSFMGILVDEVLSVENITPYEETEEIRKMCREGFVKGVAKGHKNNDVLLILDEEKIMNLA</sequence>
<dbReference type="Gene3D" id="1.20.120.30">
    <property type="entry name" value="Aspartate receptor, ligand-binding domain"/>
    <property type="match status" value="1"/>
</dbReference>
<dbReference type="SUPFAM" id="SSF50341">
    <property type="entry name" value="CheW-like"/>
    <property type="match status" value="2"/>
</dbReference>
<organism evidence="2 3">
    <name type="scientific">Sedimentibacter saalensis</name>
    <dbReference type="NCBI Taxonomy" id="130788"/>
    <lineage>
        <taxon>Bacteria</taxon>
        <taxon>Bacillati</taxon>
        <taxon>Bacillota</taxon>
        <taxon>Tissierellia</taxon>
        <taxon>Sedimentibacter</taxon>
    </lineage>
</organism>
<dbReference type="GO" id="GO:0006935">
    <property type="term" value="P:chemotaxis"/>
    <property type="evidence" value="ECO:0007669"/>
    <property type="project" value="InterPro"/>
</dbReference>
<dbReference type="AlphaFoldDB" id="A0A562J6F9"/>
<dbReference type="PROSITE" id="PS50851">
    <property type="entry name" value="CHEW"/>
    <property type="match status" value="1"/>
</dbReference>
<accession>A0A562J6F9</accession>
<evidence type="ECO:0000313" key="2">
    <source>
        <dbReference type="EMBL" id="TWH78756.1"/>
    </source>
</evidence>